<dbReference type="EMBL" id="FN649741">
    <property type="protein sequence ID" value="CBJ27886.1"/>
    <property type="molecule type" value="Genomic_DNA"/>
</dbReference>
<gene>
    <name evidence="3" type="ORF">Esi_0086_0080</name>
</gene>
<feature type="coiled-coil region" evidence="1">
    <location>
        <begin position="928"/>
        <end position="955"/>
    </location>
</feature>
<organism evidence="3 4">
    <name type="scientific">Ectocarpus siliculosus</name>
    <name type="common">Brown alga</name>
    <name type="synonym">Conferva siliculosa</name>
    <dbReference type="NCBI Taxonomy" id="2880"/>
    <lineage>
        <taxon>Eukaryota</taxon>
        <taxon>Sar</taxon>
        <taxon>Stramenopiles</taxon>
        <taxon>Ochrophyta</taxon>
        <taxon>PX clade</taxon>
        <taxon>Phaeophyceae</taxon>
        <taxon>Ectocarpales</taxon>
        <taxon>Ectocarpaceae</taxon>
        <taxon>Ectocarpus</taxon>
    </lineage>
</organism>
<feature type="coiled-coil region" evidence="1">
    <location>
        <begin position="498"/>
        <end position="532"/>
    </location>
</feature>
<accession>D7G811</accession>
<dbReference type="EMBL" id="FN649096">
    <property type="protein sequence ID" value="CBJ27886.1"/>
    <property type="molecule type" value="Genomic_DNA"/>
</dbReference>
<name>D7G811_ECTSI</name>
<dbReference type="Proteomes" id="UP000002630">
    <property type="component" value="Linkage Group LG16"/>
</dbReference>
<feature type="compositionally biased region" description="Low complexity" evidence="2">
    <location>
        <begin position="1385"/>
        <end position="1394"/>
    </location>
</feature>
<feature type="compositionally biased region" description="Basic and acidic residues" evidence="2">
    <location>
        <begin position="1261"/>
        <end position="1274"/>
    </location>
</feature>
<feature type="compositionally biased region" description="Polar residues" evidence="2">
    <location>
        <begin position="1108"/>
        <end position="1127"/>
    </location>
</feature>
<protein>
    <submittedName>
        <fullName evidence="3">Uncharacterized protein</fullName>
    </submittedName>
</protein>
<evidence type="ECO:0000256" key="1">
    <source>
        <dbReference type="SAM" id="Coils"/>
    </source>
</evidence>
<feature type="compositionally biased region" description="Low complexity" evidence="2">
    <location>
        <begin position="1406"/>
        <end position="1422"/>
    </location>
</feature>
<sequence length="1491" mass="161770">MQFEPEESGEERRRRQRDYHAFLDAQVEARSRKPAPEDDRTDPAGNPRLPVLPLSARLKYQPSPGSYGADSFTNFARPNGKGPAVGDGSGCGVRGTDHRAEIAIREEHVNRIEQRLEEEVQRRHLVERNLAALGQKLENWMSDSTVSLKSLGARDEVVTKVQEMTQQQVKALEEEARTRIQADETRSSRFRQAVERVSGDVENLARKLEAEDNGTLQRVAKFEAAFKGEAKGAREATKQLVAQVQALDADVAGSERKMSSLLQSLRQIESRQREQLSVAAEARKATDGTEQLREQVRTLSAAVSGSDSKMNSLLQALQALEKRQQDQHSVGNARKEEKVSKQQIQESLMAATSVKLDLLRSSLADELSGMMGDIAKRAVESTNVPQLMAALRGRVEHTEERLNNMADKSFRAMEDELSGVRTEVTRLEGRIDTGPIAAGLKVLSVSTKEAQAATQSQLTELQDALSAEITARRRNAVRLAEAQAATKEGGRESAVQAASGLRARCLELEELVARLTRDIKTAQEDISSQTQTQLAASQEHNSRAVGKLEESLAGIRMQMAQQVSDGDRNIARVTARVDELEGVITTNKDLLREAEERARNGLAAMEAKRQEQAKQFADKIAGVESEEMARIQAIELAMAEQGNTLKEAFETGHRTNKRRSDEIYAEVKRLEGSLRTALADAQEDESERVNSLLHQAQEQILREKITAEETARIDGVQDLHRDLSRATEASYSRTRLWAEDQLRKERAAMEESLERTQAQSGMIRTLLDEAVKAVSKELDILRAESRDRNLALEEVLDERASGLEERITEIDNGSAKKRRVNELTRETGARIGEVERRVRQAEKELKEELEVKLAVSSMVCSVADKASTQRLEQSSLEVVRLEEVRKAGAMENEASLKAELAKTNAVVASLKADIGVARAWQTGVDNLEVKLMARIEELRAMAEAAESAAAIAKADASAALEAEAKHTSEDTSSSVTRNDLEVKTLRGTEPLDVEGAAKAQGQLGKKGLTKKAMDFAAMNDELEADEKSSTQSSSSSRPDESDAKEDDDNTNRNDDASNLNPRVSDIEKELVQLKQRLEEGIAEMDALRQEILGAGSAVRTPVDPERGTSASPQPSSQRDASSSQEGTNGDRQDAVGERRRSRRVADQDQEGVKRAGDEVQQPRRRDSRARSATEVTDGNDAPTSSGSDVDSRSRQGAENPDEERQVSSKEPSSPGAAHIRNRVPSSQTSRASYTPPLSPTSAASYTPPISPKSDGSGTTGRRTDASRSQSERQTEASGSENEASGSDRGSQSDSESEGGRSRQSSADQGDQASRREEEGSAGQESDEARDRGVDGSSSRGSETASNASEEDGSSGVDDDGRGSERGTEDARSRGSGGGSDEEAASESGSVSGSDRSGETRDRSASDDGTGSASGKDSGQGSQDGRDLSPARSSGGTSEASDEDTEGSSTPRRSERSNSSGTVGEGEDDERSESSRSKAGKTRSRSRSSSSD</sequence>
<dbReference type="InParanoid" id="D7G811"/>
<feature type="region of interest" description="Disordered" evidence="2">
    <location>
        <begin position="1"/>
        <end position="65"/>
    </location>
</feature>
<feature type="region of interest" description="Disordered" evidence="2">
    <location>
        <begin position="962"/>
        <end position="1005"/>
    </location>
</feature>
<feature type="coiled-coil region" evidence="1">
    <location>
        <begin position="667"/>
        <end position="699"/>
    </location>
</feature>
<evidence type="ECO:0000256" key="2">
    <source>
        <dbReference type="SAM" id="MobiDB-lite"/>
    </source>
</evidence>
<feature type="compositionally biased region" description="Low complexity" evidence="2">
    <location>
        <begin position="1275"/>
        <end position="1293"/>
    </location>
</feature>
<keyword evidence="1" id="KW-0175">Coiled coil</keyword>
<feature type="region of interest" description="Disordered" evidence="2">
    <location>
        <begin position="1095"/>
        <end position="1491"/>
    </location>
</feature>
<dbReference type="OrthoDB" id="10397757at2759"/>
<evidence type="ECO:0000313" key="3">
    <source>
        <dbReference type="EMBL" id="CBJ27886.1"/>
    </source>
</evidence>
<feature type="compositionally biased region" description="Polar residues" evidence="2">
    <location>
        <begin position="1173"/>
        <end position="1188"/>
    </location>
</feature>
<feature type="compositionally biased region" description="Basic and acidic residues" evidence="2">
    <location>
        <begin position="1128"/>
        <end position="1171"/>
    </location>
</feature>
<feature type="compositionally biased region" description="Basic and acidic residues" evidence="2">
    <location>
        <begin position="1395"/>
        <end position="1405"/>
    </location>
</feature>
<feature type="region of interest" description="Disordered" evidence="2">
    <location>
        <begin position="1022"/>
        <end position="1066"/>
    </location>
</feature>
<feature type="coiled-coil region" evidence="1">
    <location>
        <begin position="577"/>
        <end position="611"/>
    </location>
</feature>
<reference evidence="3 4" key="1">
    <citation type="journal article" date="2010" name="Nature">
        <title>The Ectocarpus genome and the independent evolution of multicellularity in brown algae.</title>
        <authorList>
            <person name="Cock J.M."/>
            <person name="Sterck L."/>
            <person name="Rouze P."/>
            <person name="Scornet D."/>
            <person name="Allen A.E."/>
            <person name="Amoutzias G."/>
            <person name="Anthouard V."/>
            <person name="Artiguenave F."/>
            <person name="Aury J.M."/>
            <person name="Badger J.H."/>
            <person name="Beszteri B."/>
            <person name="Billiau K."/>
            <person name="Bonnet E."/>
            <person name="Bothwell J.H."/>
            <person name="Bowler C."/>
            <person name="Boyen C."/>
            <person name="Brownlee C."/>
            <person name="Carrano C.J."/>
            <person name="Charrier B."/>
            <person name="Cho G.Y."/>
            <person name="Coelho S.M."/>
            <person name="Collen J."/>
            <person name="Corre E."/>
            <person name="Da Silva C."/>
            <person name="Delage L."/>
            <person name="Delaroque N."/>
            <person name="Dittami S.M."/>
            <person name="Doulbeau S."/>
            <person name="Elias M."/>
            <person name="Farnham G."/>
            <person name="Gachon C.M."/>
            <person name="Gschloessl B."/>
            <person name="Heesch S."/>
            <person name="Jabbari K."/>
            <person name="Jubin C."/>
            <person name="Kawai H."/>
            <person name="Kimura K."/>
            <person name="Kloareg B."/>
            <person name="Kupper F.C."/>
            <person name="Lang D."/>
            <person name="Le Bail A."/>
            <person name="Leblanc C."/>
            <person name="Lerouge P."/>
            <person name="Lohr M."/>
            <person name="Lopez P.J."/>
            <person name="Martens C."/>
            <person name="Maumus F."/>
            <person name="Michel G."/>
            <person name="Miranda-Saavedra D."/>
            <person name="Morales J."/>
            <person name="Moreau H."/>
            <person name="Motomura T."/>
            <person name="Nagasato C."/>
            <person name="Napoli C.A."/>
            <person name="Nelson D.R."/>
            <person name="Nyvall-Collen P."/>
            <person name="Peters A.F."/>
            <person name="Pommier C."/>
            <person name="Potin P."/>
            <person name="Poulain J."/>
            <person name="Quesneville H."/>
            <person name="Read B."/>
            <person name="Rensing S.A."/>
            <person name="Ritter A."/>
            <person name="Rousvoal S."/>
            <person name="Samanta M."/>
            <person name="Samson G."/>
            <person name="Schroeder D.C."/>
            <person name="Segurens B."/>
            <person name="Strittmatter M."/>
            <person name="Tonon T."/>
            <person name="Tregear J.W."/>
            <person name="Valentin K."/>
            <person name="von Dassow P."/>
            <person name="Yamagishi T."/>
            <person name="Van de Peer Y."/>
            <person name="Wincker P."/>
        </authorList>
    </citation>
    <scope>NUCLEOTIDE SEQUENCE [LARGE SCALE GENOMIC DNA]</scope>
    <source>
        <strain evidence="4">Ec32 / CCAP1310/4</strain>
    </source>
</reference>
<feature type="compositionally biased region" description="Polar residues" evidence="2">
    <location>
        <begin position="1223"/>
        <end position="1232"/>
    </location>
</feature>
<dbReference type="OMA" id="EDIEYEC"/>
<evidence type="ECO:0000313" key="4">
    <source>
        <dbReference type="Proteomes" id="UP000002630"/>
    </source>
</evidence>
<feature type="compositionally biased region" description="Basic and acidic residues" evidence="2">
    <location>
        <begin position="1358"/>
        <end position="1372"/>
    </location>
</feature>
<proteinExistence type="predicted"/>
<feature type="compositionally biased region" description="Polar residues" evidence="2">
    <location>
        <begin position="1446"/>
        <end position="1461"/>
    </location>
</feature>
<dbReference type="STRING" id="2880.D7G811"/>
<feature type="compositionally biased region" description="Basic and acidic residues" evidence="2">
    <location>
        <begin position="10"/>
        <end position="42"/>
    </location>
</feature>
<keyword evidence="4" id="KW-1185">Reference proteome</keyword>
<feature type="compositionally biased region" description="Low complexity" evidence="2">
    <location>
        <begin position="996"/>
        <end position="1005"/>
    </location>
</feature>